<evidence type="ECO:0000256" key="1">
    <source>
        <dbReference type="ARBA" id="ARBA00005189"/>
    </source>
</evidence>
<dbReference type="Gene3D" id="2.60.40.150">
    <property type="entry name" value="C2 domain"/>
    <property type="match status" value="1"/>
</dbReference>
<dbReference type="FunCoup" id="A7TKE0">
    <property type="interactions" value="177"/>
</dbReference>
<comment type="PTM">
    <text evidence="11">Is synthesized initially as an inactive proenzyme. Formation of the active enzyme involves a self-maturation process in which the active site pyruvoyl group is generated from an internal serine residue via an autocatalytic post-translational modification. Two non-identical subunits are generated from the proenzyme in this reaction, and the pyruvate is formed at the N-terminus of the alpha chain, which is derived from the carboxyl end of the proenzyme. The autoendoproteolytic cleavage occurs by a canonical serine protease mechanism, in which the side chain hydroxyl group of the serine supplies its oxygen atom to form the C-terminus of the beta chain, while the remainder of the serine residue undergoes an oxidative deamination to produce ammonia and the pyruvoyl prosthetic group on the alpha chain. During this reaction, the Ser that is part of the protease active site of the proenzyme becomes the pyruvoyl prosthetic group, which constitutes an essential element of the active site of the mature decarboxylase.</text>
</comment>
<dbReference type="NCBIfam" id="TIGR00163">
    <property type="entry name" value="PS_decarb"/>
    <property type="match status" value="1"/>
</dbReference>
<dbReference type="InterPro" id="IPR033177">
    <property type="entry name" value="PSD-B"/>
</dbReference>
<feature type="active site" description="Charge relay system; for autoendoproteolytic cleavage activity" evidence="11">
    <location>
        <position position="948"/>
    </location>
</feature>
<dbReference type="GO" id="GO:0010008">
    <property type="term" value="C:endosome membrane"/>
    <property type="evidence" value="ECO:0007669"/>
    <property type="project" value="UniProtKB-SubCell"/>
</dbReference>
<feature type="chain" id="PRO_5023341020" description="Phosphatidylserine decarboxylase 2 beta chain" evidence="11">
    <location>
        <begin position="1"/>
        <end position="1091"/>
    </location>
</feature>
<protein>
    <recommendedName>
        <fullName evidence="11">Phosphatidylserine decarboxylase proenzyme 2</fullName>
        <ecNumber evidence="11">4.1.1.65</ecNumber>
    </recommendedName>
    <component>
        <recommendedName>
            <fullName evidence="11">Phosphatidylserine decarboxylase 2 beta chain</fullName>
        </recommendedName>
    </component>
    <component>
        <recommendedName>
            <fullName evidence="11">Phosphatidylserine decarboxylase 2 alpha chain</fullName>
        </recommendedName>
    </component>
</protein>
<dbReference type="KEGG" id="vpo:Kpol_538p27"/>
<dbReference type="GO" id="GO:0016540">
    <property type="term" value="P:protein autoprocessing"/>
    <property type="evidence" value="ECO:0007669"/>
    <property type="project" value="UniProtKB-UniRule"/>
</dbReference>
<feature type="active site" description="Charge relay system; for autoendoproteolytic cleavage activity" evidence="11">
    <location>
        <position position="1092"/>
    </location>
</feature>
<dbReference type="InParanoid" id="A7TKE0"/>
<keyword evidence="5 11" id="KW-0472">Membrane</keyword>
<dbReference type="InterPro" id="IPR033179">
    <property type="entry name" value="PSD_type2_pro"/>
</dbReference>
<dbReference type="OrthoDB" id="67700at2759"/>
<dbReference type="GO" id="GO:0004609">
    <property type="term" value="F:phosphatidylserine decarboxylase activity"/>
    <property type="evidence" value="ECO:0007669"/>
    <property type="project" value="UniProtKB-UniRule"/>
</dbReference>
<comment type="function">
    <text evidence="11">Catalyzes the formation of phosphatidylethanolamine (PtdEtn) from phosphatidylserine (PtdSer). Plays a central role in phospholipid metabolism and in the interorganelle trafficking of phosphatidylserine.</text>
</comment>
<feature type="compositionally biased region" description="Low complexity" evidence="12">
    <location>
        <begin position="151"/>
        <end position="160"/>
    </location>
</feature>
<dbReference type="HAMAP" id="MF_00663">
    <property type="entry name" value="PS_decarb_PSD_B_type2"/>
    <property type="match status" value="1"/>
</dbReference>
<dbReference type="Proteomes" id="UP000000267">
    <property type="component" value="Unassembled WGS sequence"/>
</dbReference>
<evidence type="ECO:0000256" key="4">
    <source>
        <dbReference type="ARBA" id="ARBA00023098"/>
    </source>
</evidence>
<dbReference type="HOGENOM" id="CLU_002661_1_0_1"/>
<feature type="modified residue" description="Pyruvic acid (Ser); by autocatalysis" evidence="11">
    <location>
        <position position="1092"/>
    </location>
</feature>
<evidence type="ECO:0000256" key="2">
    <source>
        <dbReference type="ARBA" id="ARBA00022516"/>
    </source>
</evidence>
<dbReference type="GO" id="GO:0000139">
    <property type="term" value="C:Golgi membrane"/>
    <property type="evidence" value="ECO:0007669"/>
    <property type="project" value="UniProtKB-SubCell"/>
</dbReference>
<dbReference type="InterPro" id="IPR003817">
    <property type="entry name" value="PS_Dcarbxylase"/>
</dbReference>
<dbReference type="GeneID" id="5545473"/>
<comment type="catalytic activity">
    <reaction evidence="11">
        <text>a 1,2-diacyl-sn-glycero-3-phospho-L-serine + H(+) = a 1,2-diacyl-sn-glycero-3-phosphoethanolamine + CO2</text>
        <dbReference type="Rhea" id="RHEA:20828"/>
        <dbReference type="ChEBI" id="CHEBI:15378"/>
        <dbReference type="ChEBI" id="CHEBI:16526"/>
        <dbReference type="ChEBI" id="CHEBI:57262"/>
        <dbReference type="ChEBI" id="CHEBI:64612"/>
        <dbReference type="EC" id="4.1.1.65"/>
    </reaction>
</comment>
<dbReference type="Pfam" id="PF00168">
    <property type="entry name" value="C2"/>
    <property type="match status" value="2"/>
</dbReference>
<comment type="subunit">
    <text evidence="11">Heterodimer of a large membrane-associated beta subunit and a small pyruvoyl-containing alpha subunit. Interacts with pstB2. This interaction may be a means to structurally tether the donor membrane (ER) harboring PstB2 to acceptor membranes (Golgi/endosomes) harboring PSD2 during PtdSer transport to the site of PtdEtn synthesis.</text>
</comment>
<dbReference type="OMA" id="KTSWRKH"/>
<keyword evidence="11" id="KW-0967">Endosome</keyword>
<dbReference type="InterPro" id="IPR000008">
    <property type="entry name" value="C2_dom"/>
</dbReference>
<dbReference type="PANTHER" id="PTHR10067">
    <property type="entry name" value="PHOSPHATIDYLSERINE DECARBOXYLASE"/>
    <property type="match status" value="1"/>
</dbReference>
<keyword evidence="8 11" id="KW-0456">Lyase</keyword>
<name>A7TKE0_VANPO</name>
<comment type="domain">
    <text evidence="11">The C2 domains have an essential, but non-catalytic function. They may facilitate interaction with PstB2 and are required for lipid transport function.</text>
</comment>
<keyword evidence="9 11" id="KW-1208">Phospholipid metabolism</keyword>
<dbReference type="EMBL" id="DS480407">
    <property type="protein sequence ID" value="EDO17267.1"/>
    <property type="molecule type" value="Genomic_DNA"/>
</dbReference>
<dbReference type="UniPathway" id="UPA00558">
    <property type="reaction ID" value="UER00616"/>
</dbReference>
<dbReference type="PANTHER" id="PTHR10067:SF17">
    <property type="entry name" value="PHOSPHATIDYLSERINE DECARBOXYLASE PROENZYME 2"/>
    <property type="match status" value="1"/>
</dbReference>
<keyword evidence="4 11" id="KW-0443">Lipid metabolism</keyword>
<dbReference type="InterPro" id="IPR035892">
    <property type="entry name" value="C2_domain_sf"/>
</dbReference>
<dbReference type="GO" id="GO:0006656">
    <property type="term" value="P:phosphatidylcholine biosynthetic process"/>
    <property type="evidence" value="ECO:0007669"/>
    <property type="project" value="EnsemblFungi"/>
</dbReference>
<evidence type="ECO:0000256" key="10">
    <source>
        <dbReference type="ARBA" id="ARBA00023317"/>
    </source>
</evidence>
<sequence>MRIIGRKTKDKQDLELTVNVGRTQNIDILDDFQCNLVCLVTTNVVYSKRTSTLRRSSTRWNETLKLRLPRSPKSKWLRIVIYDALPITPLNDISNTNFSRNSGSNLSLSKLKSESSLSNAHLNNYVSGVSPQQNQNSKLLYKSTSHDHLSTTHSNDSSSLETSYSRSNASSPVSTHSRDVRGSDTDLYQMANKKNNQKKRYLYLGEVRLSLLDLFRSKDTRNQYKFTVGQNWYKLYDRKREKLKMNVDEENFIIGEILLGFQLRSLSRSKTTFDAYNDWSYNLTTTLKNEKYMRSVRKNPTESDINNLKNNLLISNSRDDADDMSISENDLFDDDDDVDELDDIDDIDDDVDDIIQDLASTYHQELDNAESNDDMESMLSAYDIISDVVSLSETITDHNNSPLDIGSMATALDEYDVLDQGDVAELTNLIDDQIIEEQLENIRNISLIDDFNEEKLLDNSNSDESNSSSLDSKSMGYFTEEIIDESDEEIEDQADDLVLRRTKGKLAAKLRGKKNTIKQTKNRLTTTLSNNYKLTKKRHALGVIFLELQEIRNLPQLKNKISRKNYDMDPFVIMTFGRRVFKTSFRKHNLNPVFNEFATFEVLPQEAHFGIQFKIMDKDSFSYNDHVARTKLPWNEISCQNFSDDVWSSYELPLELTVDPLRAGKSFPVLHVRLKYVPYQELKDYFWKTAVRVTAPYPKFDVVQLLIYLDKLGSFTESEAIEFFTHFRLSPWNGSTITQGQLVEVLRTWKKLSGFNHIWKCPNCLQSFKSTTNSKNSKLYLENDLITHFAMCTFSRKHKLLKPSYVSTDFASKRWFSKFLIKLTYGKYALGSNNANILVQDRDTGVILEEKISAHVKLGMRIIYNGKGPETKKFKTLLKKMSVRQGKKFDSPGSVSQIPGFIRFHSLDLSECEEIKYRTFNEFFYRKLKPGSRVPEGDSPKILVSPADSRSIFFPSINESKKFWIKGSLFTIRRLTNGYKPDLFNERSCSIAIFRLAPQDYHRFHSPCDGIIGKPVYIAGEYFTVNPMAIRSSLDVFGENVRVLIPIETQEFGPILLIAVGAMMVGSIILTCKEGQTIRRGEELGYFKFGGSTIISLVPSKHLRFDSDLLNNSSEQIETLIRVGMSIGHTPDTKEYRRKTVKVSNMSQLERVKRIISISDENSSKRKEPWQVDAIREWLSEEYEENGDEHISIIEEK</sequence>
<dbReference type="GO" id="GO:0005795">
    <property type="term" value="C:Golgi stack"/>
    <property type="evidence" value="ECO:0007669"/>
    <property type="project" value="UniProtKB-UniRule"/>
</dbReference>
<dbReference type="PROSITE" id="PS50004">
    <property type="entry name" value="C2"/>
    <property type="match status" value="1"/>
</dbReference>
<comment type="pathway">
    <text evidence="11">Phospholipid metabolism; phosphatidylethanolamine biosynthesis; phosphatidylethanolamine from CDP-diacylglycerol: step 2/2.</text>
</comment>
<evidence type="ECO:0000256" key="6">
    <source>
        <dbReference type="ARBA" id="ARBA00023145"/>
    </source>
</evidence>
<evidence type="ECO:0000256" key="5">
    <source>
        <dbReference type="ARBA" id="ARBA00023136"/>
    </source>
</evidence>
<keyword evidence="11" id="KW-0333">Golgi apparatus</keyword>
<keyword evidence="2 11" id="KW-0444">Lipid biosynthesis</keyword>
<dbReference type="STRING" id="436907.A7TKE0"/>
<keyword evidence="15" id="KW-1185">Reference proteome</keyword>
<dbReference type="PhylomeDB" id="A7TKE0"/>
<feature type="active site" description="Charge relay system; for autoendoproteolytic cleavage activity" evidence="11">
    <location>
        <position position="1005"/>
    </location>
</feature>
<dbReference type="CDD" id="cd04039">
    <property type="entry name" value="C2_PSD"/>
    <property type="match status" value="1"/>
</dbReference>
<comment type="cofactor">
    <cofactor evidence="11">
        <name>pyruvate</name>
        <dbReference type="ChEBI" id="CHEBI:15361"/>
    </cofactor>
    <text evidence="11">Binds 1 pyruvoyl group covalently per subunit.</text>
</comment>
<feature type="site" description="Cleavage (non-hydrolytic); by autocatalysis" evidence="11">
    <location>
        <begin position="1091"/>
        <end position="1092"/>
    </location>
</feature>
<feature type="compositionally biased region" description="Polar residues" evidence="12">
    <location>
        <begin position="161"/>
        <end position="175"/>
    </location>
</feature>
<evidence type="ECO:0000259" key="13">
    <source>
        <dbReference type="PROSITE" id="PS50004"/>
    </source>
</evidence>
<evidence type="ECO:0000313" key="14">
    <source>
        <dbReference type="EMBL" id="EDO17267.1"/>
    </source>
</evidence>
<organism evidence="15">
    <name type="scientific">Vanderwaltozyma polyspora (strain ATCC 22028 / DSM 70294 / BCRC 21397 / CBS 2163 / NBRC 10782 / NRRL Y-8283 / UCD 57-17)</name>
    <name type="common">Kluyveromyces polysporus</name>
    <dbReference type="NCBI Taxonomy" id="436907"/>
    <lineage>
        <taxon>Eukaryota</taxon>
        <taxon>Fungi</taxon>
        <taxon>Dikarya</taxon>
        <taxon>Ascomycota</taxon>
        <taxon>Saccharomycotina</taxon>
        <taxon>Saccharomycetes</taxon>
        <taxon>Saccharomycetales</taxon>
        <taxon>Saccharomycetaceae</taxon>
        <taxon>Vanderwaltozyma</taxon>
    </lineage>
</organism>
<dbReference type="SMART" id="SM00239">
    <property type="entry name" value="C2"/>
    <property type="match status" value="2"/>
</dbReference>
<evidence type="ECO:0000256" key="8">
    <source>
        <dbReference type="ARBA" id="ARBA00023239"/>
    </source>
</evidence>
<evidence type="ECO:0000256" key="3">
    <source>
        <dbReference type="ARBA" id="ARBA00022793"/>
    </source>
</evidence>
<keyword evidence="6 11" id="KW-0865">Zymogen</keyword>
<dbReference type="Pfam" id="PF02666">
    <property type="entry name" value="PS_Dcarbxylase"/>
    <property type="match status" value="1"/>
</dbReference>
<dbReference type="eggNOG" id="KOG2419">
    <property type="taxonomic scope" value="Eukaryota"/>
</dbReference>
<evidence type="ECO:0000256" key="12">
    <source>
        <dbReference type="SAM" id="MobiDB-lite"/>
    </source>
</evidence>
<evidence type="ECO:0000256" key="11">
    <source>
        <dbReference type="HAMAP-Rule" id="MF_03209"/>
    </source>
</evidence>
<dbReference type="RefSeq" id="XP_001645125.1">
    <property type="nucleotide sequence ID" value="XM_001645075.1"/>
</dbReference>
<dbReference type="EC" id="4.1.1.65" evidence="11"/>
<comment type="pathway">
    <text evidence="1">Lipid metabolism.</text>
</comment>
<feature type="chain" id="PRO_5023341019" description="Phosphatidylserine decarboxylase 2 alpha chain" evidence="11">
    <location>
        <begin position="1092"/>
        <end position="1197"/>
    </location>
</feature>
<dbReference type="SUPFAM" id="SSF49562">
    <property type="entry name" value="C2 domain (Calcium/lipid-binding domain, CaLB)"/>
    <property type="match status" value="1"/>
</dbReference>
<evidence type="ECO:0000256" key="9">
    <source>
        <dbReference type="ARBA" id="ARBA00023264"/>
    </source>
</evidence>
<reference evidence="14 15" key="1">
    <citation type="journal article" date="2007" name="Proc. Natl. Acad. Sci. U.S.A.">
        <title>Independent sorting-out of thousands of duplicated gene pairs in two yeast species descended from a whole-genome duplication.</title>
        <authorList>
            <person name="Scannell D.R."/>
            <person name="Frank A.C."/>
            <person name="Conant G.C."/>
            <person name="Byrne K.P."/>
            <person name="Woolfit M."/>
            <person name="Wolfe K.H."/>
        </authorList>
    </citation>
    <scope>NUCLEOTIDE SEQUENCE [LARGE SCALE GENOMIC DNA]</scope>
    <source>
        <strain evidence="15">ATCC 22028 / DSM 70294 / BCRC 21397 / CBS 2163 / NBRC 10782 / NRRL Y-8283 / UCD 57-17</strain>
    </source>
</reference>
<dbReference type="GO" id="GO:0006646">
    <property type="term" value="P:phosphatidylethanolamine biosynthetic process"/>
    <property type="evidence" value="ECO:0007669"/>
    <property type="project" value="UniProtKB-UniRule"/>
</dbReference>
<comment type="similarity">
    <text evidence="11">Belongs to the phosphatidylserine decarboxylase family. PSD-B subfamily. Eukaryotic type II sub-subfamily.</text>
</comment>
<evidence type="ECO:0000256" key="7">
    <source>
        <dbReference type="ARBA" id="ARBA00023209"/>
    </source>
</evidence>
<comment type="subcellular location">
    <subcellularLocation>
        <location evidence="11">Golgi apparatus membrane</location>
        <topology evidence="11">Peripheral membrane protein</topology>
        <orientation evidence="11">Cytoplasmic side</orientation>
    </subcellularLocation>
    <subcellularLocation>
        <location evidence="11">Endosome membrane</location>
        <topology evidence="11">Peripheral membrane protein</topology>
        <orientation evidence="11">Cytoplasmic side</orientation>
    </subcellularLocation>
</comment>
<keyword evidence="3 11" id="KW-0210">Decarboxylase</keyword>
<proteinExistence type="inferred from homology"/>
<feature type="active site" description="Schiff-base intermediate with substrate; via pyruvic acid; for decarboxylase activity" evidence="11">
    <location>
        <position position="1092"/>
    </location>
</feature>
<gene>
    <name evidence="11" type="primary">PSD2</name>
    <name evidence="14" type="ORF">Kpol_538p27</name>
</gene>
<dbReference type="AlphaFoldDB" id="A7TKE0"/>
<keyword evidence="7 11" id="KW-0594">Phospholipid biosynthesis</keyword>
<accession>A7TKE0</accession>
<feature type="region of interest" description="Disordered" evidence="12">
    <location>
        <begin position="144"/>
        <end position="188"/>
    </location>
</feature>
<keyword evidence="10 11" id="KW-0670">Pyruvate</keyword>
<evidence type="ECO:0000313" key="15">
    <source>
        <dbReference type="Proteomes" id="UP000000267"/>
    </source>
</evidence>
<feature type="domain" description="C2" evidence="13">
    <location>
        <begin position="520"/>
        <end position="648"/>
    </location>
</feature>